<dbReference type="AlphaFoldDB" id="A0A0G1UBA0"/>
<evidence type="ECO:0000313" key="2">
    <source>
        <dbReference type="EMBL" id="KKU91387.1"/>
    </source>
</evidence>
<feature type="transmembrane region" description="Helical" evidence="1">
    <location>
        <begin position="94"/>
        <end position="112"/>
    </location>
</feature>
<feature type="transmembrane region" description="Helical" evidence="1">
    <location>
        <begin position="12"/>
        <end position="28"/>
    </location>
</feature>
<protein>
    <submittedName>
        <fullName evidence="2">Uncharacterized protein</fullName>
    </submittedName>
</protein>
<name>A0A0G1UBA0_9BACT</name>
<accession>A0A0G1UBA0</accession>
<sequence length="119" mass="13268">MGTVSDEIFKALGYLLIAGVVSFAWKTARDNTRGGSWKEVLWKGFLWCAGIALFTSFTLGSPSCEERTDPVFGGCEYYADDGYEPTTDQRVANFAYFMTLLYIPVVLGVYYGNKEKTVI</sequence>
<reference evidence="2 3" key="1">
    <citation type="journal article" date="2015" name="Nature">
        <title>rRNA introns, odd ribosomes, and small enigmatic genomes across a large radiation of phyla.</title>
        <authorList>
            <person name="Brown C.T."/>
            <person name="Hug L.A."/>
            <person name="Thomas B.C."/>
            <person name="Sharon I."/>
            <person name="Castelle C.J."/>
            <person name="Singh A."/>
            <person name="Wilkins M.J."/>
            <person name="Williams K.H."/>
            <person name="Banfield J.F."/>
        </authorList>
    </citation>
    <scope>NUCLEOTIDE SEQUENCE [LARGE SCALE GENOMIC DNA]</scope>
</reference>
<gene>
    <name evidence="2" type="ORF">UY22_C0043G0008</name>
</gene>
<keyword evidence="1" id="KW-0812">Transmembrane</keyword>
<dbReference type="Proteomes" id="UP000034877">
    <property type="component" value="Unassembled WGS sequence"/>
</dbReference>
<keyword evidence="1" id="KW-0472">Membrane</keyword>
<organism evidence="2 3">
    <name type="scientific">Candidatus Amesbacteria bacterium GW2011_GWC1_48_10</name>
    <dbReference type="NCBI Taxonomy" id="1618365"/>
    <lineage>
        <taxon>Bacteria</taxon>
        <taxon>Candidatus Amesiibacteriota</taxon>
    </lineage>
</organism>
<proteinExistence type="predicted"/>
<feature type="transmembrane region" description="Helical" evidence="1">
    <location>
        <begin position="40"/>
        <end position="59"/>
    </location>
</feature>
<keyword evidence="1" id="KW-1133">Transmembrane helix</keyword>
<comment type="caution">
    <text evidence="2">The sequence shown here is derived from an EMBL/GenBank/DDBJ whole genome shotgun (WGS) entry which is preliminary data.</text>
</comment>
<evidence type="ECO:0000313" key="3">
    <source>
        <dbReference type="Proteomes" id="UP000034877"/>
    </source>
</evidence>
<evidence type="ECO:0000256" key="1">
    <source>
        <dbReference type="SAM" id="Phobius"/>
    </source>
</evidence>
<dbReference type="EMBL" id="LCPE01000043">
    <property type="protein sequence ID" value="KKU91387.1"/>
    <property type="molecule type" value="Genomic_DNA"/>
</dbReference>